<reference evidence="2" key="1">
    <citation type="submission" date="2014-09" db="EMBL/GenBank/DDBJ databases">
        <authorList>
            <person name="Sharma Rahul"/>
            <person name="Thines Marco"/>
        </authorList>
    </citation>
    <scope>NUCLEOTIDE SEQUENCE [LARGE SCALE GENOMIC DNA]</scope>
</reference>
<dbReference type="Proteomes" id="UP000054928">
    <property type="component" value="Unassembled WGS sequence"/>
</dbReference>
<dbReference type="RefSeq" id="XP_024578598.1">
    <property type="nucleotide sequence ID" value="XM_024728086.1"/>
</dbReference>
<evidence type="ECO:0000313" key="2">
    <source>
        <dbReference type="Proteomes" id="UP000054928"/>
    </source>
</evidence>
<accession>A0A0P1ALN2</accession>
<protein>
    <submittedName>
        <fullName evidence="1">Uncharacterized protein</fullName>
    </submittedName>
</protein>
<name>A0A0P1ALN2_PLAHL</name>
<proteinExistence type="predicted"/>
<evidence type="ECO:0000313" key="1">
    <source>
        <dbReference type="EMBL" id="CEG42229.1"/>
    </source>
</evidence>
<keyword evidence="2" id="KW-1185">Reference proteome</keyword>
<dbReference type="AlphaFoldDB" id="A0A0P1ALN2"/>
<dbReference type="GeneID" id="36407577"/>
<dbReference type="EMBL" id="CCYD01000610">
    <property type="protein sequence ID" value="CEG42229.1"/>
    <property type="molecule type" value="Genomic_DNA"/>
</dbReference>
<organism evidence="1 2">
    <name type="scientific">Plasmopara halstedii</name>
    <name type="common">Downy mildew of sunflower</name>
    <dbReference type="NCBI Taxonomy" id="4781"/>
    <lineage>
        <taxon>Eukaryota</taxon>
        <taxon>Sar</taxon>
        <taxon>Stramenopiles</taxon>
        <taxon>Oomycota</taxon>
        <taxon>Peronosporomycetes</taxon>
        <taxon>Peronosporales</taxon>
        <taxon>Peronosporaceae</taxon>
        <taxon>Plasmopara</taxon>
    </lineage>
</organism>
<sequence length="75" mass="8031">MKYGVAFFGTRVGGVDEASSRSDESASDPYYRWNCKRSDMLSDGPGLLADVTRGSMTDGDKGGAKEEVCTAVEEL</sequence>